<sequence>MILKLQQLQSLAKVSHIVEGLQKQNGEQLKPCWNNNPPLPIIEEAKQSSKGFITFSLTNGPHYHISQFAVVVARYLGATLVLPQINTSKNGPTINLGDIYDVESILKKLNEVVRVTRTQPTHLTKGNPPPVVKVPNRVTQDYIVKKVLPIYKSKRMLKIESYFPSSSSVTTTIRGNKNNSMDSFACHAMLTLKLRSEIQEVVDSVVQCSQFVAVDLRAELLRKKCPKRDYAGKSVFYQAKEIAEFLKKIGFGEKTIVYVTQTKWSPNLDAFRHIFPKTWTQESLISKRGKGKLLDCKNAELKKVIDFYVCSESDIYVPSILDLFYTNVAGMRIASGKNQILVPDKRESPLASASDYMSPDISHKSHFVYSCFC</sequence>
<dbReference type="Pfam" id="PF10250">
    <property type="entry name" value="O-FucT"/>
    <property type="match status" value="1"/>
</dbReference>
<comment type="caution">
    <text evidence="7">The sequence shown here is derived from an EMBL/GenBank/DDBJ whole genome shotgun (WGS) entry which is preliminary data.</text>
</comment>
<organism evidence="7 8">
    <name type="scientific">Stylosanthes scabra</name>
    <dbReference type="NCBI Taxonomy" id="79078"/>
    <lineage>
        <taxon>Eukaryota</taxon>
        <taxon>Viridiplantae</taxon>
        <taxon>Streptophyta</taxon>
        <taxon>Embryophyta</taxon>
        <taxon>Tracheophyta</taxon>
        <taxon>Spermatophyta</taxon>
        <taxon>Magnoliopsida</taxon>
        <taxon>eudicotyledons</taxon>
        <taxon>Gunneridae</taxon>
        <taxon>Pentapetalae</taxon>
        <taxon>rosids</taxon>
        <taxon>fabids</taxon>
        <taxon>Fabales</taxon>
        <taxon>Fabaceae</taxon>
        <taxon>Papilionoideae</taxon>
        <taxon>50 kb inversion clade</taxon>
        <taxon>dalbergioids sensu lato</taxon>
        <taxon>Dalbergieae</taxon>
        <taxon>Pterocarpus clade</taxon>
        <taxon>Stylosanthes</taxon>
    </lineage>
</organism>
<accession>A0ABU6YEW4</accession>
<evidence type="ECO:0000313" key="8">
    <source>
        <dbReference type="Proteomes" id="UP001341840"/>
    </source>
</evidence>
<dbReference type="PANTHER" id="PTHR31288">
    <property type="entry name" value="O-FUCOSYLTRANSFERASE FAMILY PROTEIN"/>
    <property type="match status" value="1"/>
</dbReference>
<evidence type="ECO:0000256" key="1">
    <source>
        <dbReference type="ARBA" id="ARBA00007737"/>
    </source>
</evidence>
<keyword evidence="4" id="KW-0294">Fucose metabolism</keyword>
<reference evidence="7 8" key="1">
    <citation type="journal article" date="2023" name="Plants (Basel)">
        <title>Bridging the Gap: Combining Genomics and Transcriptomics Approaches to Understand Stylosanthes scabra, an Orphan Legume from the Brazilian Caatinga.</title>
        <authorList>
            <person name="Ferreira-Neto J.R.C."/>
            <person name="da Silva M.D."/>
            <person name="Binneck E."/>
            <person name="de Melo N.F."/>
            <person name="da Silva R.H."/>
            <person name="de Melo A.L.T.M."/>
            <person name="Pandolfi V."/>
            <person name="Bustamante F.O."/>
            <person name="Brasileiro-Vidal A.C."/>
            <person name="Benko-Iseppon A.M."/>
        </authorList>
    </citation>
    <scope>NUCLEOTIDE SEQUENCE [LARGE SCALE GENOMIC DNA]</scope>
    <source>
        <tissue evidence="7">Leaves</tissue>
    </source>
</reference>
<evidence type="ECO:0000256" key="4">
    <source>
        <dbReference type="ARBA" id="ARBA00023253"/>
    </source>
</evidence>
<comment type="similarity">
    <text evidence="1">Belongs to the glycosyltransferase GT106 family.</text>
</comment>
<dbReference type="PANTHER" id="PTHR31288:SF20">
    <property type="entry name" value="O-FUCOSYLTRANSFERASE FAMILY PROTEIN"/>
    <property type="match status" value="1"/>
</dbReference>
<dbReference type="InterPro" id="IPR019378">
    <property type="entry name" value="GDP-Fuc_O-FucTrfase"/>
</dbReference>
<evidence type="ECO:0000256" key="2">
    <source>
        <dbReference type="ARBA" id="ARBA00022676"/>
    </source>
</evidence>
<dbReference type="Proteomes" id="UP001341840">
    <property type="component" value="Unassembled WGS sequence"/>
</dbReference>
<gene>
    <name evidence="7" type="ORF">PIB30_040284</name>
</gene>
<evidence type="ECO:0000256" key="5">
    <source>
        <dbReference type="ARBA" id="ARBA00023277"/>
    </source>
</evidence>
<keyword evidence="3" id="KW-0808">Transferase</keyword>
<name>A0ABU6YEW4_9FABA</name>
<evidence type="ECO:0000313" key="7">
    <source>
        <dbReference type="EMBL" id="MED6207941.1"/>
    </source>
</evidence>
<evidence type="ECO:0000256" key="6">
    <source>
        <dbReference type="ARBA" id="ARBA00030350"/>
    </source>
</evidence>
<keyword evidence="2" id="KW-0328">Glycosyltransferase</keyword>
<protein>
    <recommendedName>
        <fullName evidence="6">O-fucosyltransferase family protein</fullName>
    </recommendedName>
</protein>
<dbReference type="InterPro" id="IPR024709">
    <property type="entry name" value="FucosylTrfase_pln"/>
</dbReference>
<evidence type="ECO:0000256" key="3">
    <source>
        <dbReference type="ARBA" id="ARBA00022679"/>
    </source>
</evidence>
<keyword evidence="8" id="KW-1185">Reference proteome</keyword>
<proteinExistence type="inferred from homology"/>
<dbReference type="EMBL" id="JASCZI010241872">
    <property type="protein sequence ID" value="MED6207941.1"/>
    <property type="molecule type" value="Genomic_DNA"/>
</dbReference>
<keyword evidence="5" id="KW-0119">Carbohydrate metabolism</keyword>